<dbReference type="AlphaFoldDB" id="A0AAV4RNK5"/>
<proteinExistence type="predicted"/>
<organism evidence="1 2">
    <name type="scientific">Caerostris extrusa</name>
    <name type="common">Bark spider</name>
    <name type="synonym">Caerostris bankana</name>
    <dbReference type="NCBI Taxonomy" id="172846"/>
    <lineage>
        <taxon>Eukaryota</taxon>
        <taxon>Metazoa</taxon>
        <taxon>Ecdysozoa</taxon>
        <taxon>Arthropoda</taxon>
        <taxon>Chelicerata</taxon>
        <taxon>Arachnida</taxon>
        <taxon>Araneae</taxon>
        <taxon>Araneomorphae</taxon>
        <taxon>Entelegynae</taxon>
        <taxon>Araneoidea</taxon>
        <taxon>Araneidae</taxon>
        <taxon>Caerostris</taxon>
    </lineage>
</organism>
<accession>A0AAV4RNK5</accession>
<name>A0AAV4RNK5_CAEEX</name>
<keyword evidence="2" id="KW-1185">Reference proteome</keyword>
<protein>
    <submittedName>
        <fullName evidence="1">Uncharacterized protein</fullName>
    </submittedName>
</protein>
<dbReference type="Proteomes" id="UP001054945">
    <property type="component" value="Unassembled WGS sequence"/>
</dbReference>
<dbReference type="EMBL" id="BPLR01008261">
    <property type="protein sequence ID" value="GIY23310.1"/>
    <property type="molecule type" value="Genomic_DNA"/>
</dbReference>
<comment type="caution">
    <text evidence="1">The sequence shown here is derived from an EMBL/GenBank/DDBJ whole genome shotgun (WGS) entry which is preliminary data.</text>
</comment>
<sequence length="77" mass="8162">MKIIYGQRISLFYSGNAGGLPEAAHGNAGGLSDAAQLDFLNLCFSSVNSLFENTSLEAISVLAMFFQLNFIQISGLG</sequence>
<evidence type="ECO:0000313" key="1">
    <source>
        <dbReference type="EMBL" id="GIY23310.1"/>
    </source>
</evidence>
<evidence type="ECO:0000313" key="2">
    <source>
        <dbReference type="Proteomes" id="UP001054945"/>
    </source>
</evidence>
<gene>
    <name evidence="1" type="ORF">CEXT_66931</name>
</gene>
<reference evidence="1 2" key="1">
    <citation type="submission" date="2021-06" db="EMBL/GenBank/DDBJ databases">
        <title>Caerostris extrusa draft genome.</title>
        <authorList>
            <person name="Kono N."/>
            <person name="Arakawa K."/>
        </authorList>
    </citation>
    <scope>NUCLEOTIDE SEQUENCE [LARGE SCALE GENOMIC DNA]</scope>
</reference>